<evidence type="ECO:0000313" key="1">
    <source>
        <dbReference type="EMBL" id="APO82323.1"/>
    </source>
</evidence>
<evidence type="ECO:0000313" key="2">
    <source>
        <dbReference type="Proteomes" id="UP000185146"/>
    </source>
</evidence>
<dbReference type="Proteomes" id="UP000185146">
    <property type="component" value="Chromosome"/>
</dbReference>
<name>A0A1L5PQC1_PSEPU</name>
<accession>A0A1L5PQC1</accession>
<gene>
    <name evidence="1" type="ORF">BL240_13030</name>
</gene>
<sequence length="163" mass="18086">MGLPSTHAGGTMYKPLLFASLLLTPFSLHALDTRQTSAEQLLELGRELAGQAGASQWQQLWQRVRQAGYLQAKGASVHFSVPLAQLPELARQTLAQADQVQAQQQTQALYRRSFADQVIGHRDGQPLHALCLLVDWRTLPQGMRDYPQAYLRSASLLSSYPCD</sequence>
<organism evidence="1 2">
    <name type="scientific">Pseudomonas putida</name>
    <name type="common">Arthrobacter siderocapsulatus</name>
    <dbReference type="NCBI Taxonomy" id="303"/>
    <lineage>
        <taxon>Bacteria</taxon>
        <taxon>Pseudomonadati</taxon>
        <taxon>Pseudomonadota</taxon>
        <taxon>Gammaproteobacteria</taxon>
        <taxon>Pseudomonadales</taxon>
        <taxon>Pseudomonadaceae</taxon>
        <taxon>Pseudomonas</taxon>
    </lineage>
</organism>
<dbReference type="AlphaFoldDB" id="A0A1L5PQC1"/>
<reference evidence="1 2" key="1">
    <citation type="submission" date="2016-12" db="EMBL/GenBank/DDBJ databases">
        <title>Draft Genome Sequence of Mercury Resistant Pseudomonas DRA525.</title>
        <authorList>
            <person name="Drace K.M."/>
        </authorList>
    </citation>
    <scope>NUCLEOTIDE SEQUENCE [LARGE SCALE GENOMIC DNA]</scope>
    <source>
        <strain evidence="1 2">DRA525</strain>
    </source>
</reference>
<dbReference type="EMBL" id="CP018743">
    <property type="protein sequence ID" value="APO82323.1"/>
    <property type="molecule type" value="Genomic_DNA"/>
</dbReference>
<proteinExistence type="predicted"/>
<protein>
    <submittedName>
        <fullName evidence="1">Uncharacterized protein</fullName>
    </submittedName>
</protein>